<accession>A0ABY5DRL4</accession>
<dbReference type="RefSeq" id="WP_254571370.1">
    <property type="nucleotide sequence ID" value="NZ_CP098502.1"/>
</dbReference>
<reference evidence="2 3" key="1">
    <citation type="submission" date="2022-06" db="EMBL/GenBank/DDBJ databases">
        <title>Paraconexibacter antarcticus.</title>
        <authorList>
            <person name="Kim C.S."/>
        </authorList>
    </citation>
    <scope>NUCLEOTIDE SEQUENCE [LARGE SCALE GENOMIC DNA]</scope>
    <source>
        <strain evidence="2 3">02-257</strain>
    </source>
</reference>
<sequence>MSDHTSGQLVVFSLGNEEYALPISYVHEIIRWTEPRAVASEDPCVCGVISLRGKILPVFDLATRLGLTSARSDRAKIVIVERDGSMAGVVVDDVEEVLTVTDDQLDRDGGSGVSGDCIAAIAKIEDRLVVLLSPEHIVVSGAEVTRADAAAAVAAAESDAADRVPAAAAA</sequence>
<dbReference type="PANTHER" id="PTHR22617:SF23">
    <property type="entry name" value="CHEMOTAXIS PROTEIN CHEW"/>
    <property type="match status" value="1"/>
</dbReference>
<dbReference type="EMBL" id="CP098502">
    <property type="protein sequence ID" value="UTI64671.1"/>
    <property type="molecule type" value="Genomic_DNA"/>
</dbReference>
<name>A0ABY5DRL4_9ACTN</name>
<dbReference type="PROSITE" id="PS50851">
    <property type="entry name" value="CHEW"/>
    <property type="match status" value="1"/>
</dbReference>
<dbReference type="Proteomes" id="UP001056035">
    <property type="component" value="Chromosome"/>
</dbReference>
<protein>
    <submittedName>
        <fullName evidence="2">Chemotaxis protein CheW</fullName>
    </submittedName>
</protein>
<dbReference type="InterPro" id="IPR002545">
    <property type="entry name" value="CheW-lke_dom"/>
</dbReference>
<feature type="domain" description="CheW-like" evidence="1">
    <location>
        <begin position="6"/>
        <end position="143"/>
    </location>
</feature>
<dbReference type="SUPFAM" id="SSF50341">
    <property type="entry name" value="CheW-like"/>
    <property type="match status" value="1"/>
</dbReference>
<dbReference type="SMART" id="SM00260">
    <property type="entry name" value="CheW"/>
    <property type="match status" value="1"/>
</dbReference>
<dbReference type="InterPro" id="IPR039315">
    <property type="entry name" value="CheW"/>
</dbReference>
<dbReference type="Gene3D" id="2.40.50.180">
    <property type="entry name" value="CheA-289, Domain 4"/>
    <property type="match status" value="1"/>
</dbReference>
<dbReference type="Gene3D" id="2.30.30.40">
    <property type="entry name" value="SH3 Domains"/>
    <property type="match status" value="1"/>
</dbReference>
<proteinExistence type="predicted"/>
<evidence type="ECO:0000313" key="2">
    <source>
        <dbReference type="EMBL" id="UTI64671.1"/>
    </source>
</evidence>
<evidence type="ECO:0000259" key="1">
    <source>
        <dbReference type="PROSITE" id="PS50851"/>
    </source>
</evidence>
<dbReference type="Pfam" id="PF01584">
    <property type="entry name" value="CheW"/>
    <property type="match status" value="1"/>
</dbReference>
<gene>
    <name evidence="2" type="ORF">NBH00_00330</name>
</gene>
<dbReference type="InterPro" id="IPR036061">
    <property type="entry name" value="CheW-like_dom_sf"/>
</dbReference>
<organism evidence="2 3">
    <name type="scientific">Paraconexibacter antarcticus</name>
    <dbReference type="NCBI Taxonomy" id="2949664"/>
    <lineage>
        <taxon>Bacteria</taxon>
        <taxon>Bacillati</taxon>
        <taxon>Actinomycetota</taxon>
        <taxon>Thermoleophilia</taxon>
        <taxon>Solirubrobacterales</taxon>
        <taxon>Paraconexibacteraceae</taxon>
        <taxon>Paraconexibacter</taxon>
    </lineage>
</organism>
<keyword evidence="3" id="KW-1185">Reference proteome</keyword>
<evidence type="ECO:0000313" key="3">
    <source>
        <dbReference type="Proteomes" id="UP001056035"/>
    </source>
</evidence>
<dbReference type="PANTHER" id="PTHR22617">
    <property type="entry name" value="CHEMOTAXIS SENSOR HISTIDINE KINASE-RELATED"/>
    <property type="match status" value="1"/>
</dbReference>